<feature type="region of interest" description="Disordered" evidence="1">
    <location>
        <begin position="1"/>
        <end position="51"/>
    </location>
</feature>
<dbReference type="SUPFAM" id="SSF53474">
    <property type="entry name" value="alpha/beta-Hydrolases"/>
    <property type="match status" value="1"/>
</dbReference>
<reference evidence="3" key="1">
    <citation type="submission" date="2021-01" db="EMBL/GenBank/DDBJ databases">
        <authorList>
            <person name="Corre E."/>
            <person name="Pelletier E."/>
            <person name="Niang G."/>
            <person name="Scheremetjew M."/>
            <person name="Finn R."/>
            <person name="Kale V."/>
            <person name="Holt S."/>
            <person name="Cochrane G."/>
            <person name="Meng A."/>
            <person name="Brown T."/>
            <person name="Cohen L."/>
        </authorList>
    </citation>
    <scope>NUCLEOTIDE SEQUENCE</scope>
    <source>
        <strain evidence="3">CCMP2877</strain>
    </source>
</reference>
<keyword evidence="2" id="KW-0812">Transmembrane</keyword>
<dbReference type="EMBL" id="HBGJ01026102">
    <property type="protein sequence ID" value="CAD9258267.1"/>
    <property type="molecule type" value="Transcribed_RNA"/>
</dbReference>
<protein>
    <recommendedName>
        <fullName evidence="4">Phospholipid:diacylglycerol acyltransferase</fullName>
    </recommendedName>
</protein>
<evidence type="ECO:0008006" key="4">
    <source>
        <dbReference type="Google" id="ProtNLM"/>
    </source>
</evidence>
<dbReference type="PANTHER" id="PTHR11440">
    <property type="entry name" value="LECITHIN-CHOLESTEROL ACYLTRANSFERASE-RELATED"/>
    <property type="match status" value="1"/>
</dbReference>
<dbReference type="GO" id="GO:0008374">
    <property type="term" value="F:O-acyltransferase activity"/>
    <property type="evidence" value="ECO:0007669"/>
    <property type="project" value="InterPro"/>
</dbReference>
<dbReference type="GO" id="GO:0006629">
    <property type="term" value="P:lipid metabolic process"/>
    <property type="evidence" value="ECO:0007669"/>
    <property type="project" value="InterPro"/>
</dbReference>
<dbReference type="Gene3D" id="3.40.50.1820">
    <property type="entry name" value="alpha/beta hydrolase"/>
    <property type="match status" value="1"/>
</dbReference>
<dbReference type="InterPro" id="IPR029058">
    <property type="entry name" value="AB_hydrolase_fold"/>
</dbReference>
<organism evidence="3">
    <name type="scientific">Phaeomonas parva</name>
    <dbReference type="NCBI Taxonomy" id="124430"/>
    <lineage>
        <taxon>Eukaryota</taxon>
        <taxon>Sar</taxon>
        <taxon>Stramenopiles</taxon>
        <taxon>Ochrophyta</taxon>
        <taxon>Pinguiophyceae</taxon>
        <taxon>Pinguiochrysidales</taxon>
        <taxon>Pinguiochrysidaceae</taxon>
        <taxon>Phaeomonas</taxon>
    </lineage>
</organism>
<dbReference type="Pfam" id="PF02450">
    <property type="entry name" value="LCAT"/>
    <property type="match status" value="1"/>
</dbReference>
<name>A0A7S1XSM8_9STRA</name>
<evidence type="ECO:0000256" key="2">
    <source>
        <dbReference type="SAM" id="Phobius"/>
    </source>
</evidence>
<feature type="compositionally biased region" description="Acidic residues" evidence="1">
    <location>
        <begin position="26"/>
        <end position="38"/>
    </location>
</feature>
<accession>A0A7S1XSM8</accession>
<feature type="transmembrane region" description="Helical" evidence="2">
    <location>
        <begin position="68"/>
        <end position="86"/>
    </location>
</feature>
<sequence>MGRRKNHPASQREEKQNEATPPQVNEVEDNGEGEEEKEAESVPKEEEMPDAANLVSSLTQNPFRKRRYFFIFGVSLGVLIMLFLGGPPTEMARVVRENQFLQEYVASLSVPRSLSSVREQLSSIMPEGSTAIFGAGEADALPGERLAEKGLTRKHPVILVPGIVSTGLEIWKGDPCARRYFRQRIWGTMTMVQQFLLDTKCWLKHISLDPETGLDPPSVRVRAAQGFEAADYVIGGYWVWAKLIENLAAADYGPNSMHMASYDWRLSFENLEVRDRYFSRLRWQVEHLHKVNHEKVVFVCHSMGTNVYHYFSQWVTRDNPKWIDKHVAAMVNIAGPLLGLPKATASMYSGETQELRELGTLGLAMQQYMNQTMRIGFFRDLGSVASMLPRGGDRVWSADRYMYPDGRRRCGEGEDPDDAAEEGKPPCLEPSLPGDGNFSKVFLFEDGDEEFGAPDAHMGVDEALAEILRGQRKKNKRHWLVQKYANWYSHGIATDEREMRKRRDKRGAWTNIMESPLPHAPNMKIFCIYGVNRPTERQYYYKAHSATGQHHVNTSVKGAYVRGGIGYSDGDGSVPLISLGAPCSYFWRRKVWNPSGVKVVIREILDDPDYFSDVGRQGPRSGDHVDVMGNHAMIEDVIRVAAGRFNLQDRVFSGIGEITQNLEEALESPA</sequence>
<feature type="region of interest" description="Disordered" evidence="1">
    <location>
        <begin position="407"/>
        <end position="433"/>
    </location>
</feature>
<dbReference type="AlphaFoldDB" id="A0A7S1XSM8"/>
<dbReference type="InterPro" id="IPR003386">
    <property type="entry name" value="LACT/PDAT_acylTrfase"/>
</dbReference>
<keyword evidence="2" id="KW-1133">Transmembrane helix</keyword>
<proteinExistence type="predicted"/>
<gene>
    <name evidence="3" type="ORF">PPAR1163_LOCUS16639</name>
</gene>
<keyword evidence="2" id="KW-0472">Membrane</keyword>
<evidence type="ECO:0000313" key="3">
    <source>
        <dbReference type="EMBL" id="CAD9258267.1"/>
    </source>
</evidence>
<evidence type="ECO:0000256" key="1">
    <source>
        <dbReference type="SAM" id="MobiDB-lite"/>
    </source>
</evidence>